<proteinExistence type="predicted"/>
<evidence type="ECO:0000313" key="2">
    <source>
        <dbReference type="Proteomes" id="UP001301140"/>
    </source>
</evidence>
<dbReference type="Proteomes" id="UP001301140">
    <property type="component" value="Unassembled WGS sequence"/>
</dbReference>
<dbReference type="EMBL" id="JARGEQ010000013">
    <property type="protein sequence ID" value="MDF1585180.1"/>
    <property type="molecule type" value="Genomic_DNA"/>
</dbReference>
<dbReference type="RefSeq" id="WP_327787592.1">
    <property type="nucleotide sequence ID" value="NZ_JARGEQ010000013.1"/>
</dbReference>
<organism evidence="1 2">
    <name type="scientific">Marinimicrococcus flavescens</name>
    <dbReference type="NCBI Taxonomy" id="3031815"/>
    <lineage>
        <taxon>Bacteria</taxon>
        <taxon>Pseudomonadati</taxon>
        <taxon>Pseudomonadota</taxon>
        <taxon>Alphaproteobacteria</taxon>
        <taxon>Geminicoccales</taxon>
        <taxon>Geminicoccaceae</taxon>
        <taxon>Marinimicrococcus</taxon>
    </lineage>
</organism>
<evidence type="ECO:0000313" key="1">
    <source>
        <dbReference type="EMBL" id="MDF1585180.1"/>
    </source>
</evidence>
<dbReference type="AlphaFoldDB" id="A0AAP3XQM5"/>
<comment type="caution">
    <text evidence="1">The sequence shown here is derived from an EMBL/GenBank/DDBJ whole genome shotgun (WGS) entry which is preliminary data.</text>
</comment>
<gene>
    <name evidence="1" type="ORF">PZ740_02135</name>
</gene>
<accession>A0AAP3XQM5</accession>
<reference evidence="1 2" key="1">
    <citation type="submission" date="2023-03" db="EMBL/GenBank/DDBJ databases">
        <title>YIM 152171 draft genome.</title>
        <authorList>
            <person name="Yang Z."/>
        </authorList>
    </citation>
    <scope>NUCLEOTIDE SEQUENCE [LARGE SCALE GENOMIC DNA]</scope>
    <source>
        <strain evidence="1 2">YIM 152171</strain>
    </source>
</reference>
<keyword evidence="2" id="KW-1185">Reference proteome</keyword>
<protein>
    <submittedName>
        <fullName evidence="1">Uncharacterized protein</fullName>
    </submittedName>
</protein>
<sequence length="170" mass="18824">MAEHHHSLDRAFARLPGPDDPRPYLGSLEDVERILRGFMGVVHARWCAGIPDEQAREAAIEADKAECLRLARVFLGQHPDEYNAVGSWNTEGEIARFCAKVAGIEGTDPLGIMNAVFQLLLLRYYEGMNMIDEGGSPEDAASMVNRRIENTWHMLLGMYPVGGGLDPDES</sequence>
<name>A0AAP3XQM5_9PROT</name>